<dbReference type="Pfam" id="PF22933">
    <property type="entry name" value="ComC_SSD"/>
    <property type="match status" value="1"/>
</dbReference>
<dbReference type="InterPro" id="IPR055462">
    <property type="entry name" value="DUF7034"/>
</dbReference>
<dbReference type="STRING" id="361077.A0A151ZGG1"/>
<dbReference type="SMART" id="SM00181">
    <property type="entry name" value="EGF"/>
    <property type="match status" value="12"/>
</dbReference>
<comment type="caution">
    <text evidence="4">Lacks conserved residue(s) required for the propagation of feature annotation.</text>
</comment>
<evidence type="ECO:0000256" key="4">
    <source>
        <dbReference type="PROSITE-ProRule" id="PRU00076"/>
    </source>
</evidence>
<dbReference type="PROSITE" id="PS01186">
    <property type="entry name" value="EGF_2"/>
    <property type="match status" value="1"/>
</dbReference>
<dbReference type="Gene3D" id="2.10.25.10">
    <property type="entry name" value="Laminin"/>
    <property type="match status" value="2"/>
</dbReference>
<dbReference type="Gene3D" id="2.90.20.10">
    <property type="entry name" value="Plasmodium vivax P25 domain"/>
    <property type="match status" value="1"/>
</dbReference>
<evidence type="ECO:0000256" key="3">
    <source>
        <dbReference type="ARBA" id="ARBA00023157"/>
    </source>
</evidence>
<dbReference type="EMBL" id="LODT01000028">
    <property type="protein sequence ID" value="KYQ93015.1"/>
    <property type="molecule type" value="Genomic_DNA"/>
</dbReference>
<keyword evidence="2" id="KW-0677">Repeat</keyword>
<dbReference type="InterPro" id="IPR000152">
    <property type="entry name" value="EGF-type_Asp/Asn_hydroxyl_site"/>
</dbReference>
<protein>
    <recommendedName>
        <fullName evidence="7">EGF-like domain-containing protein</fullName>
    </recommendedName>
</protein>
<dbReference type="Proteomes" id="UP000076078">
    <property type="component" value="Unassembled WGS sequence"/>
</dbReference>
<dbReference type="PROSITE" id="PS00022">
    <property type="entry name" value="EGF_1"/>
    <property type="match status" value="1"/>
</dbReference>
<dbReference type="PROSITE" id="PS50026">
    <property type="entry name" value="EGF_3"/>
    <property type="match status" value="1"/>
</dbReference>
<keyword evidence="5" id="KW-0472">Membrane</keyword>
<accession>A0A151ZGG1</accession>
<evidence type="ECO:0000256" key="2">
    <source>
        <dbReference type="ARBA" id="ARBA00022737"/>
    </source>
</evidence>
<dbReference type="InterPro" id="IPR001881">
    <property type="entry name" value="EGF-like_Ca-bd_dom"/>
</dbReference>
<feature type="domain" description="EGF-like" evidence="7">
    <location>
        <begin position="745"/>
        <end position="784"/>
    </location>
</feature>
<dbReference type="PROSITE" id="PS01187">
    <property type="entry name" value="EGF_CA"/>
    <property type="match status" value="1"/>
</dbReference>
<sequence>MDTNCRASHSIILLFLLLLINIKCYSALQIIDVTDGTKIKNYPLDGSGFCTFELMIYLDSDNEYYSDYTFPNSIQVQQYLKDFKKTITRVTYTLNIGYSLALISVTPDGQATVSHYLETAYPCYPKPALSSLKQTPTVSKNMVGDYIVFLEFLDSISADFDYLTISDWQISSNWNVKLLKNTFANKQGLLLQFTLKSNSNPSNIMLNIAGSGIQIPVDAFSQVSPFTSETATILTFYLPTGYWTDMDQVYGTFSLNTSFVGNNTCFKFTDSLDDTVYSDDTFPIYNTPGSVVVYLGRGSKFGNDDQPQSGLKLYQFSNESSRIVNTELSYGTLITPTYQPAPNTMNGADNLTLNLTCILNCVLLSPFGQCDASGECTCSQGVRIGDGLLSFGCTQSCGLPCTSTMYGFCNSTTGSCNCTQGTLAGDGYTCIQDCYPPCQNGTCNAGVCQCNSPGVLNMNGYQCDFTCMQPCDSAHGFCNLTTGQCQCNTGTLDGNGYTCNVPCNPPCQNGTCGAGGVCGCPAGSSLNGNGYQCDFPCAQTCSSFGFCNTTLGSCQCNQGTLDTDGVTCLVNCPSPCNGGYCDMTLGECKCNSPGYLDGDGHTCIFPCETPCIPPGFCNGSIPACQSPYSCEETYGSDGVCTCAPPRTLSSNGYSCETTTTNCAYNCINYCDYSSGNCVPFTTCQQFTEGDGSCSCHTGTLQPDGYSCLSLTCNPSCQGTCSLETEYICVCPYGYRLQNDGYTCTNIDECQEQLDQCQYQCIDNTPGYDCSCPPNYDLVNQYQCQFNDPCPSMNCETNCGYNETLNQAFCYCSHGYRIGVDGRSCEAINPCVDDPNLCTQCRMTSPGSYECYCDQVDEILAQDQKTCIKIHQCSYQNGFCEQECENGQEFNTVNCSCSDSDYKLNPDNQTCSLITPEVLSIEYIQIPKTQQSVVVRIEIKSDKPIRHIKMSNSIHTIYLDVSDITFGDDLHGIYERRLDLVNIPTDDFVFTITTESTVLVLNDKIFNINAVYKSIPKYPCAVSFDPSMISDFQFHTSSAIELSTSSGTQRLTFKIVGGQDIPTSCTPRVIVYPSNIPSSLKYLDSQSPSPKSSLVFYGKWDVTLSRYQIDMQLPARLYPGLIDYTLVLGSSQFTSSVLYQFLGSSSQFSVYSSEPYQMPLTISAIHPFPSNQIVIPSGSAPVDIGFKIEISESPNGFKSGRVQIVSEKDLNGYWFDITNVNQTLTITIPNSICRNQVFRLKTVRLEDGSGHVSDSSISHYINPLMVVTPVPTIELICQSGISYDFEAPKITQFTLSKTSVDVGSSTPQSITFTMKLVDELSGINPRLLPSVLLGSAVSDNTFSVPCKFDSVVSNTTVILKCTSVLPYGFAHPSSIQISVIDIYDNLLNMRTYSSLDLSTALLPNSLNTTNSKLPRLDTLQISGDVMTLHGQRLIRDFLRNTTNYQVKVDYHDGQGYRTTPVIFASGLEIQCRLLMTNTPVTVFLQYNNIRSNQVEYSQPQCPSANGLVCNGRGVCQVSTLECLCQVPYSGIDCTSEIVMIPKPIMSETKPSMSSDYQVTDSNSGKTIHLVSDISIHSLLELDVNKQKKQEFIFDQWTRTVISPKQDQYSYTLPNKTPITVTVTWFDQESTLQFANRSVNMKPSSVKYNISIGKYPFASQLNSLQLVMSSQFQTDQTGDSCSKQSFNTDEQQENEYMKLQVNQHSLYGRFIKRAIVDTNRVVMLSSQPIQSESSANSSKSLIGINIPHYNDNLLIDPDFSVLVETKPVAKDDTESTCGTSSESDTKSGLSASQIAGIAIGCGLVLIGAIVIISALVFKRFRHSKVVLTVRGKLSRSLSKF</sequence>
<reference evidence="8 9" key="1">
    <citation type="submission" date="2015-12" db="EMBL/GenBank/DDBJ databases">
        <title>Dictyostelia acquired genes for synthesis and detection of signals that induce cell-type specialization by lateral gene transfer from prokaryotes.</title>
        <authorList>
            <person name="Gloeckner G."/>
            <person name="Schaap P."/>
        </authorList>
    </citation>
    <scope>NUCLEOTIDE SEQUENCE [LARGE SCALE GENOMIC DNA]</scope>
    <source>
        <strain evidence="8 9">TK</strain>
    </source>
</reference>
<dbReference type="OMA" id="CFQKYYL"/>
<proteinExistence type="predicted"/>
<keyword evidence="5" id="KW-0812">Transmembrane</keyword>
<keyword evidence="6" id="KW-0732">Signal</keyword>
<feature type="transmembrane region" description="Helical" evidence="5">
    <location>
        <begin position="1792"/>
        <end position="1815"/>
    </location>
</feature>
<dbReference type="PANTHER" id="PTHR31378:SF17">
    <property type="match status" value="1"/>
</dbReference>
<dbReference type="SUPFAM" id="SSF57184">
    <property type="entry name" value="Growth factor receptor domain"/>
    <property type="match status" value="1"/>
</dbReference>
<keyword evidence="3" id="KW-1015">Disulfide bond</keyword>
<comment type="caution">
    <text evidence="8">The sequence shown here is derived from an EMBL/GenBank/DDBJ whole genome shotgun (WGS) entry which is preliminary data.</text>
</comment>
<dbReference type="PANTHER" id="PTHR31378">
    <property type="entry name" value="EGF-LIKE DOMAIN-CONTAINING PROTEIN-RELATED-RELATED"/>
    <property type="match status" value="1"/>
</dbReference>
<dbReference type="SMART" id="SM00179">
    <property type="entry name" value="EGF_CA"/>
    <property type="match status" value="1"/>
</dbReference>
<dbReference type="InterPro" id="IPR054484">
    <property type="entry name" value="ComC_SSD"/>
</dbReference>
<dbReference type="InterPro" id="IPR009030">
    <property type="entry name" value="Growth_fac_rcpt_cys_sf"/>
</dbReference>
<dbReference type="GO" id="GO:0005509">
    <property type="term" value="F:calcium ion binding"/>
    <property type="evidence" value="ECO:0007669"/>
    <property type="project" value="InterPro"/>
</dbReference>
<gene>
    <name evidence="8" type="ORF">DLAC_05620</name>
</gene>
<dbReference type="PROSITE" id="PS00010">
    <property type="entry name" value="ASX_HYDROXYL"/>
    <property type="match status" value="1"/>
</dbReference>
<dbReference type="OrthoDB" id="21537at2759"/>
<dbReference type="Pfam" id="PF23033">
    <property type="entry name" value="DUF7034"/>
    <property type="match status" value="1"/>
</dbReference>
<keyword evidence="1 4" id="KW-0245">EGF-like domain</keyword>
<organism evidence="8 9">
    <name type="scientific">Tieghemostelium lacteum</name>
    <name type="common">Slime mold</name>
    <name type="synonym">Dictyostelium lacteum</name>
    <dbReference type="NCBI Taxonomy" id="361077"/>
    <lineage>
        <taxon>Eukaryota</taxon>
        <taxon>Amoebozoa</taxon>
        <taxon>Evosea</taxon>
        <taxon>Eumycetozoa</taxon>
        <taxon>Dictyostelia</taxon>
        <taxon>Dictyosteliales</taxon>
        <taxon>Raperosteliaceae</taxon>
        <taxon>Tieghemostelium</taxon>
    </lineage>
</organism>
<evidence type="ECO:0000313" key="8">
    <source>
        <dbReference type="EMBL" id="KYQ93015.1"/>
    </source>
</evidence>
<evidence type="ECO:0000256" key="1">
    <source>
        <dbReference type="ARBA" id="ARBA00022536"/>
    </source>
</evidence>
<evidence type="ECO:0000313" key="9">
    <source>
        <dbReference type="Proteomes" id="UP000076078"/>
    </source>
</evidence>
<dbReference type="InterPro" id="IPR018097">
    <property type="entry name" value="EGF_Ca-bd_CS"/>
</dbReference>
<feature type="signal peptide" evidence="6">
    <location>
        <begin position="1"/>
        <end position="27"/>
    </location>
</feature>
<feature type="chain" id="PRO_5007593266" description="EGF-like domain-containing protein" evidence="6">
    <location>
        <begin position="28"/>
        <end position="1838"/>
    </location>
</feature>
<keyword evidence="5" id="KW-1133">Transmembrane helix</keyword>
<evidence type="ECO:0000259" key="7">
    <source>
        <dbReference type="PROSITE" id="PS50026"/>
    </source>
</evidence>
<keyword evidence="9" id="KW-1185">Reference proteome</keyword>
<evidence type="ECO:0000256" key="6">
    <source>
        <dbReference type="SAM" id="SignalP"/>
    </source>
</evidence>
<dbReference type="InterPro" id="IPR000742">
    <property type="entry name" value="EGF"/>
</dbReference>
<evidence type="ECO:0000256" key="5">
    <source>
        <dbReference type="SAM" id="Phobius"/>
    </source>
</evidence>
<name>A0A151ZGG1_TIELA</name>
<dbReference type="Pfam" id="PF23034">
    <property type="entry name" value="DUF7035"/>
    <property type="match status" value="1"/>
</dbReference>
<dbReference type="InterPro" id="IPR055463">
    <property type="entry name" value="DUF7035"/>
</dbReference>
<dbReference type="InParanoid" id="A0A151ZGG1"/>